<organism evidence="2 3">
    <name type="scientific">Xenorhabdus bovienii</name>
    <name type="common">Xenorhabdus nematophila subsp. bovienii</name>
    <dbReference type="NCBI Taxonomy" id="40576"/>
    <lineage>
        <taxon>Bacteria</taxon>
        <taxon>Pseudomonadati</taxon>
        <taxon>Pseudomonadota</taxon>
        <taxon>Gammaproteobacteria</taxon>
        <taxon>Enterobacterales</taxon>
        <taxon>Morganellaceae</taxon>
        <taxon>Xenorhabdus</taxon>
    </lineage>
</organism>
<dbReference type="EMBL" id="JAILSO010000013">
    <property type="protein sequence ID" value="MDE1477755.1"/>
    <property type="molecule type" value="Genomic_DNA"/>
</dbReference>
<keyword evidence="1" id="KW-0812">Transmembrane</keyword>
<evidence type="ECO:0000313" key="2">
    <source>
        <dbReference type="EMBL" id="MDE1477755.1"/>
    </source>
</evidence>
<keyword evidence="1" id="KW-1133">Transmembrane helix</keyword>
<evidence type="ECO:0000256" key="1">
    <source>
        <dbReference type="SAM" id="Phobius"/>
    </source>
</evidence>
<name>A0AAJ1J5T9_XENBV</name>
<keyword evidence="1" id="KW-0472">Membrane</keyword>
<evidence type="ECO:0000313" key="3">
    <source>
        <dbReference type="Proteomes" id="UP001222434"/>
    </source>
</evidence>
<comment type="caution">
    <text evidence="2">The sequence shown here is derived from an EMBL/GenBank/DDBJ whole genome shotgun (WGS) entry which is preliminary data.</text>
</comment>
<gene>
    <name evidence="2" type="ORF">KKJ01_05755</name>
</gene>
<feature type="transmembrane region" description="Helical" evidence="1">
    <location>
        <begin position="12"/>
        <end position="31"/>
    </location>
</feature>
<reference evidence="2" key="1">
    <citation type="submission" date="2021-08" db="EMBL/GenBank/DDBJ databases">
        <authorList>
            <person name="Papudeshi B."/>
            <person name="Bashey-Visser F."/>
        </authorList>
    </citation>
    <scope>NUCLEOTIDE SEQUENCE</scope>
    <source>
        <strain evidence="2">MC_266_E_2016</strain>
    </source>
</reference>
<dbReference type="AlphaFoldDB" id="A0AAJ1J5T9"/>
<protein>
    <submittedName>
        <fullName evidence="2">Uncharacterized protein</fullName>
    </submittedName>
</protein>
<accession>A0AAJ1J5T9</accession>
<proteinExistence type="predicted"/>
<dbReference type="RefSeq" id="WP_274711969.1">
    <property type="nucleotide sequence ID" value="NZ_JAILSO010000013.1"/>
</dbReference>
<sequence>MATTACFTSLKGGAGALAIMIVLFGNVVLMLNQTHSIPNRFQVAANKAAT</sequence>
<dbReference type="Proteomes" id="UP001222434">
    <property type="component" value="Unassembled WGS sequence"/>
</dbReference>
<reference evidence="2" key="2">
    <citation type="journal article" date="2022" name="J. Evol. Biol.">
        <title>Pre- and post-association barriers to host switching in sympatric mutualists.</title>
        <authorList>
            <person name="Dinges Z.M."/>
            <person name="Phillips R.K."/>
            <person name="Lively C.M."/>
            <person name="Bashey F."/>
        </authorList>
    </citation>
    <scope>NUCLEOTIDE SEQUENCE</scope>
    <source>
        <strain evidence="2">MC_266_E_2016</strain>
    </source>
</reference>